<proteinExistence type="predicted"/>
<evidence type="ECO:0000313" key="1">
    <source>
        <dbReference type="EMBL" id="CAB4128744.1"/>
    </source>
</evidence>
<reference evidence="1" key="1">
    <citation type="submission" date="2020-04" db="EMBL/GenBank/DDBJ databases">
        <authorList>
            <person name="Chiriac C."/>
            <person name="Salcher M."/>
            <person name="Ghai R."/>
            <person name="Kavagutti S V."/>
        </authorList>
    </citation>
    <scope>NUCLEOTIDE SEQUENCE</scope>
</reference>
<evidence type="ECO:0008006" key="2">
    <source>
        <dbReference type="Google" id="ProtNLM"/>
    </source>
</evidence>
<dbReference type="EMBL" id="LR796230">
    <property type="protein sequence ID" value="CAB4128744.1"/>
    <property type="molecule type" value="Genomic_DNA"/>
</dbReference>
<organism evidence="1">
    <name type="scientific">uncultured Caudovirales phage</name>
    <dbReference type="NCBI Taxonomy" id="2100421"/>
    <lineage>
        <taxon>Viruses</taxon>
        <taxon>Duplodnaviria</taxon>
        <taxon>Heunggongvirae</taxon>
        <taxon>Uroviricota</taxon>
        <taxon>Caudoviricetes</taxon>
        <taxon>Peduoviridae</taxon>
        <taxon>Maltschvirus</taxon>
        <taxon>Maltschvirus maltsch</taxon>
    </lineage>
</organism>
<dbReference type="InterPro" id="IPR036086">
    <property type="entry name" value="ParB/Sulfiredoxin_sf"/>
</dbReference>
<sequence>MLSYVIHDMPDLRMQMLRDDEQASAVQRMRAGLAHSADLCQLAPSKFGGGLGIARADMPQIRSDLVPGFLQSLRVAGVSVRADAVPVAKLKPTQKEISARKVLDMAERVQNDDQFSLKVRAPLVVSNDGHILDGHHRWAALAVADPDTSVQVHVVDLPIHALLERAKEAQGVEYRPMEKGFAAMLAPLHKGGRSILTQGTAPLASDVPFLPVQADSVARTLWRKKLPRASSTTRANGLHVEPHGRGGHWVDVSWKHHAEDDTPDPNAAGTLQSARDALLSAGYAVHPCLTGEHGRLMVGRANKGKRRA</sequence>
<dbReference type="Gene3D" id="3.90.1530.10">
    <property type="entry name" value="Conserved hypothetical protein from pyrococcus furiosus pfu- 392566-001, ParB domain"/>
    <property type="match status" value="1"/>
</dbReference>
<gene>
    <name evidence="1" type="ORF">UFOVP114_70</name>
</gene>
<dbReference type="SUPFAM" id="SSF110849">
    <property type="entry name" value="ParB/Sulfiredoxin"/>
    <property type="match status" value="1"/>
</dbReference>
<name>A0A6J5L2G8_9CAUD</name>
<protein>
    <recommendedName>
        <fullName evidence="2">ParB/Sulfiredoxin</fullName>
    </recommendedName>
</protein>
<accession>A0A6J5L2G8</accession>